<reference evidence="1" key="1">
    <citation type="submission" date="2019-11" db="EMBL/GenBank/DDBJ databases">
        <title>Comparative genomics of photobacteria reveal adaptation to distinct habitats.</title>
        <authorList>
            <person name="Fuertes-Perez S."/>
            <person name="Hilgarth M."/>
            <person name="Vogel R.F."/>
        </authorList>
    </citation>
    <scope>NUCLEOTIDE SEQUENCE</scope>
    <source>
        <strain evidence="1">TMW2.2145</strain>
    </source>
</reference>
<dbReference type="RefSeq" id="WP_232581234.1">
    <property type="nucleotide sequence ID" value="NZ_WMCP01000011.1"/>
</dbReference>
<dbReference type="EMBL" id="WMCP01000011">
    <property type="protein sequence ID" value="MCF2302225.1"/>
    <property type="molecule type" value="Genomic_DNA"/>
</dbReference>
<evidence type="ECO:0000313" key="2">
    <source>
        <dbReference type="Proteomes" id="UP000813876"/>
    </source>
</evidence>
<organism evidence="1 2">
    <name type="scientific">Photobacterium phosphoreum</name>
    <dbReference type="NCBI Taxonomy" id="659"/>
    <lineage>
        <taxon>Bacteria</taxon>
        <taxon>Pseudomonadati</taxon>
        <taxon>Pseudomonadota</taxon>
        <taxon>Gammaproteobacteria</taxon>
        <taxon>Vibrionales</taxon>
        <taxon>Vibrionaceae</taxon>
        <taxon>Photobacterium</taxon>
    </lineage>
</organism>
<protein>
    <submittedName>
        <fullName evidence="1">Uncharacterized protein</fullName>
    </submittedName>
</protein>
<dbReference type="AlphaFoldDB" id="A0AAW4ZV18"/>
<evidence type="ECO:0000313" key="1">
    <source>
        <dbReference type="EMBL" id="MCF2302225.1"/>
    </source>
</evidence>
<name>A0AAW4ZV18_PHOPO</name>
<sequence length="452" mass="53056">MSNVTSIKDGIPLTDTEAVLKVIDKNVKEVSNSKVAYRFAKYLNDDKIMMLSEIKGGIYPTIFDTRINQDLTNQQLQNEFHRWQRTQKFSDWYKWDHVKEVVLSEMYTLIREVFDPTTTSKFVPLTGKYIARNKFRKYQPQRPPANNLTLFNEFMFRMFNDDKDRELILDWIAHLLQKPWEVRHGILCEADGGVGKGRLMDRIIKPLVIHVKKTNKWTDLNNFSTHWVDSLFLCVDDAPTPTMAQCLALKSNMLTEDLEVHRKFVQCDNGLEKTYTGIWINTNKYRFMKMDAALARRFYVPNRIEHKVDEVETQKFLLKLDDWLDDGGLEAVYDFLLKRDISKFNPFMPPNSAMKDAILNASDSQELLFIKDYVANHHVLQITTLKGIMKTEGLYADDNQIAQYLRQLDFDTPKNAVTVNKSRKRWWWKNGIENAKEATKIFLEQEPFSHNN</sequence>
<comment type="caution">
    <text evidence="1">The sequence shown here is derived from an EMBL/GenBank/DDBJ whole genome shotgun (WGS) entry which is preliminary data.</text>
</comment>
<gene>
    <name evidence="1" type="ORF">GLP33_10830</name>
</gene>
<accession>A0AAW4ZV18</accession>
<dbReference type="Proteomes" id="UP000813876">
    <property type="component" value="Unassembled WGS sequence"/>
</dbReference>
<proteinExistence type="predicted"/>